<accession>A0A0A9E618</accession>
<reference evidence="1" key="2">
    <citation type="journal article" date="2015" name="Data Brief">
        <title>Shoot transcriptome of the giant reed, Arundo donax.</title>
        <authorList>
            <person name="Barrero R.A."/>
            <person name="Guerrero F.D."/>
            <person name="Moolhuijzen P."/>
            <person name="Goolsby J.A."/>
            <person name="Tidwell J."/>
            <person name="Bellgard S.E."/>
            <person name="Bellgard M.I."/>
        </authorList>
    </citation>
    <scope>NUCLEOTIDE SEQUENCE</scope>
    <source>
        <tissue evidence="1">Shoot tissue taken approximately 20 cm above the soil surface</tissue>
    </source>
</reference>
<evidence type="ECO:0000313" key="1">
    <source>
        <dbReference type="EMBL" id="JAD96199.1"/>
    </source>
</evidence>
<dbReference type="EMBL" id="GBRH01201696">
    <property type="protein sequence ID" value="JAD96199.1"/>
    <property type="molecule type" value="Transcribed_RNA"/>
</dbReference>
<dbReference type="AlphaFoldDB" id="A0A0A9E618"/>
<name>A0A0A9E618_ARUDO</name>
<sequence>MLVNPLIVSPPTIAIPLSPIGCNISACFTTVEKQYSLTKPATGTVEQQYSCGPQGHLCQPHTRQRDGPSMCFPETSLARVWEQTNQPACGELSAVYRFWNVVVFTHVESRRTSGKSVC</sequence>
<proteinExistence type="predicted"/>
<protein>
    <submittedName>
        <fullName evidence="1">Uncharacterized protein</fullName>
    </submittedName>
</protein>
<reference evidence="1" key="1">
    <citation type="submission" date="2014-09" db="EMBL/GenBank/DDBJ databases">
        <authorList>
            <person name="Magalhaes I.L.F."/>
            <person name="Oliveira U."/>
            <person name="Santos F.R."/>
            <person name="Vidigal T.H.D.A."/>
            <person name="Brescovit A.D."/>
            <person name="Santos A.J."/>
        </authorList>
    </citation>
    <scope>NUCLEOTIDE SEQUENCE</scope>
    <source>
        <tissue evidence="1">Shoot tissue taken approximately 20 cm above the soil surface</tissue>
    </source>
</reference>
<organism evidence="1">
    <name type="scientific">Arundo donax</name>
    <name type="common">Giant reed</name>
    <name type="synonym">Donax arundinaceus</name>
    <dbReference type="NCBI Taxonomy" id="35708"/>
    <lineage>
        <taxon>Eukaryota</taxon>
        <taxon>Viridiplantae</taxon>
        <taxon>Streptophyta</taxon>
        <taxon>Embryophyta</taxon>
        <taxon>Tracheophyta</taxon>
        <taxon>Spermatophyta</taxon>
        <taxon>Magnoliopsida</taxon>
        <taxon>Liliopsida</taxon>
        <taxon>Poales</taxon>
        <taxon>Poaceae</taxon>
        <taxon>PACMAD clade</taxon>
        <taxon>Arundinoideae</taxon>
        <taxon>Arundineae</taxon>
        <taxon>Arundo</taxon>
    </lineage>
</organism>